<sequence length="485" mass="52200">MSAALHDPALAGPLYQQLADQYRHAIASGSLGPGSRMPSVRVLMARHHVSLSTALQACRSLESEGLLEARPRLGYFVQRGRARSLPPAREPQIGPPDPARYVGIHERISGLLARGLASQVGVNLAGAVAHPSLYPTRALALHGQRVLRQPEQLAVPPPADGFLPLREGLARLALEAQMVLRPDELLVTHGATEALALALRAVTQPGDVVAVESPSYFGVLQILEAQGLRALEIPTSPATGLSVEALALAVAAEPALRAVVVVPNLQNPLGALMPDAAKQALVQLASQHDLALIEDGSYAPLTDAPQRALKSWDREGRVIHCASMHKILAPGLRLGWMSAGRWQDRVRMLKYAQSRPNELLGQAMVAGFLAAGQMPRHLRELRRRLAPQRQQMAEALAAELPEGTRLTLPAGGLALWLELPPGLSSLRLFDAALREGLRLSPGAMFSNDERFDGFLRINCGQPMEPAQRDAVRTLGRLCRQQLDAA</sequence>
<evidence type="ECO:0000313" key="7">
    <source>
        <dbReference type="EMBL" id="PZP33288.1"/>
    </source>
</evidence>
<dbReference type="InterPro" id="IPR004839">
    <property type="entry name" value="Aminotransferase_I/II_large"/>
</dbReference>
<dbReference type="PANTHER" id="PTHR46577">
    <property type="entry name" value="HTH-TYPE TRANSCRIPTIONAL REGULATORY PROTEIN GABR"/>
    <property type="match status" value="1"/>
</dbReference>
<dbReference type="CDD" id="cd00609">
    <property type="entry name" value="AAT_like"/>
    <property type="match status" value="1"/>
</dbReference>
<dbReference type="InterPro" id="IPR051446">
    <property type="entry name" value="HTH_trans_reg/aminotransferase"/>
</dbReference>
<keyword evidence="4" id="KW-0238">DNA-binding</keyword>
<dbReference type="Gene3D" id="3.90.1150.10">
    <property type="entry name" value="Aspartate Aminotransferase, domain 1"/>
    <property type="match status" value="1"/>
</dbReference>
<dbReference type="Pfam" id="PF00392">
    <property type="entry name" value="GntR"/>
    <property type="match status" value="1"/>
</dbReference>
<dbReference type="GO" id="GO:0030170">
    <property type="term" value="F:pyridoxal phosphate binding"/>
    <property type="evidence" value="ECO:0007669"/>
    <property type="project" value="InterPro"/>
</dbReference>
<proteinExistence type="inferred from homology"/>
<dbReference type="InterPro" id="IPR036388">
    <property type="entry name" value="WH-like_DNA-bd_sf"/>
</dbReference>
<dbReference type="InterPro" id="IPR015424">
    <property type="entry name" value="PyrdxlP-dep_Trfase"/>
</dbReference>
<dbReference type="GO" id="GO:0008483">
    <property type="term" value="F:transaminase activity"/>
    <property type="evidence" value="ECO:0007669"/>
    <property type="project" value="UniProtKB-KW"/>
</dbReference>
<accession>A0A2W5DRC9</accession>
<dbReference type="GO" id="GO:0003700">
    <property type="term" value="F:DNA-binding transcription factor activity"/>
    <property type="evidence" value="ECO:0007669"/>
    <property type="project" value="InterPro"/>
</dbReference>
<dbReference type="EMBL" id="QFOD01000006">
    <property type="protein sequence ID" value="PZP33288.1"/>
    <property type="molecule type" value="Genomic_DNA"/>
</dbReference>
<name>A0A2W5DRC9_9BURK</name>
<evidence type="ECO:0000313" key="8">
    <source>
        <dbReference type="Proteomes" id="UP000249633"/>
    </source>
</evidence>
<keyword evidence="7" id="KW-0032">Aminotransferase</keyword>
<dbReference type="Gene3D" id="1.10.10.10">
    <property type="entry name" value="Winged helix-like DNA-binding domain superfamily/Winged helix DNA-binding domain"/>
    <property type="match status" value="1"/>
</dbReference>
<dbReference type="InterPro" id="IPR015422">
    <property type="entry name" value="PyrdxlP-dep_Trfase_small"/>
</dbReference>
<evidence type="ECO:0000256" key="5">
    <source>
        <dbReference type="ARBA" id="ARBA00023163"/>
    </source>
</evidence>
<evidence type="ECO:0000256" key="4">
    <source>
        <dbReference type="ARBA" id="ARBA00023125"/>
    </source>
</evidence>
<dbReference type="AlphaFoldDB" id="A0A2W5DRC9"/>
<dbReference type="InterPro" id="IPR015421">
    <property type="entry name" value="PyrdxlP-dep_Trfase_major"/>
</dbReference>
<comment type="similarity">
    <text evidence="1">In the C-terminal section; belongs to the class-I pyridoxal-phosphate-dependent aminotransferase family.</text>
</comment>
<dbReference type="SUPFAM" id="SSF53383">
    <property type="entry name" value="PLP-dependent transferases"/>
    <property type="match status" value="1"/>
</dbReference>
<dbReference type="InterPro" id="IPR036390">
    <property type="entry name" value="WH_DNA-bd_sf"/>
</dbReference>
<dbReference type="Proteomes" id="UP000249633">
    <property type="component" value="Unassembled WGS sequence"/>
</dbReference>
<dbReference type="PROSITE" id="PS50949">
    <property type="entry name" value="HTH_GNTR"/>
    <property type="match status" value="1"/>
</dbReference>
<dbReference type="InterPro" id="IPR000524">
    <property type="entry name" value="Tscrpt_reg_HTH_GntR"/>
</dbReference>
<evidence type="ECO:0000259" key="6">
    <source>
        <dbReference type="PROSITE" id="PS50949"/>
    </source>
</evidence>
<dbReference type="Gene3D" id="3.40.640.10">
    <property type="entry name" value="Type I PLP-dependent aspartate aminotransferase-like (Major domain)"/>
    <property type="match status" value="1"/>
</dbReference>
<dbReference type="SMART" id="SM00345">
    <property type="entry name" value="HTH_GNTR"/>
    <property type="match status" value="1"/>
</dbReference>
<reference evidence="7 8" key="1">
    <citation type="submission" date="2017-08" db="EMBL/GenBank/DDBJ databases">
        <title>Infants hospitalized years apart are colonized by the same room-sourced microbial strains.</title>
        <authorList>
            <person name="Brooks B."/>
            <person name="Olm M.R."/>
            <person name="Firek B.A."/>
            <person name="Baker R."/>
            <person name="Thomas B.C."/>
            <person name="Morowitz M.J."/>
            <person name="Banfield J.F."/>
        </authorList>
    </citation>
    <scope>NUCLEOTIDE SEQUENCE [LARGE SCALE GENOMIC DNA]</scope>
    <source>
        <strain evidence="7">S2_012_000_R2_81</strain>
    </source>
</reference>
<evidence type="ECO:0000256" key="3">
    <source>
        <dbReference type="ARBA" id="ARBA00023015"/>
    </source>
</evidence>
<dbReference type="Pfam" id="PF00155">
    <property type="entry name" value="Aminotran_1_2"/>
    <property type="match status" value="1"/>
</dbReference>
<evidence type="ECO:0000256" key="2">
    <source>
        <dbReference type="ARBA" id="ARBA00022898"/>
    </source>
</evidence>
<feature type="domain" description="HTH gntR-type" evidence="6">
    <location>
        <begin position="12"/>
        <end position="80"/>
    </location>
</feature>
<dbReference type="SUPFAM" id="SSF46785">
    <property type="entry name" value="Winged helix' DNA-binding domain"/>
    <property type="match status" value="1"/>
</dbReference>
<keyword evidence="7" id="KW-0808">Transferase</keyword>
<keyword evidence="2" id="KW-0663">Pyridoxal phosphate</keyword>
<gene>
    <name evidence="7" type="ORF">DI603_07880</name>
</gene>
<dbReference type="CDD" id="cd07377">
    <property type="entry name" value="WHTH_GntR"/>
    <property type="match status" value="1"/>
</dbReference>
<dbReference type="PANTHER" id="PTHR46577:SF2">
    <property type="entry name" value="TRANSCRIPTIONAL REGULATORY PROTEIN"/>
    <property type="match status" value="1"/>
</dbReference>
<comment type="caution">
    <text evidence="7">The sequence shown here is derived from an EMBL/GenBank/DDBJ whole genome shotgun (WGS) entry which is preliminary data.</text>
</comment>
<keyword evidence="5" id="KW-0804">Transcription</keyword>
<keyword evidence="3" id="KW-0805">Transcription regulation</keyword>
<organism evidence="7 8">
    <name type="scientific">Roseateles depolymerans</name>
    <dbReference type="NCBI Taxonomy" id="76731"/>
    <lineage>
        <taxon>Bacteria</taxon>
        <taxon>Pseudomonadati</taxon>
        <taxon>Pseudomonadota</taxon>
        <taxon>Betaproteobacteria</taxon>
        <taxon>Burkholderiales</taxon>
        <taxon>Sphaerotilaceae</taxon>
        <taxon>Roseateles</taxon>
    </lineage>
</organism>
<protein>
    <submittedName>
        <fullName evidence="7">2-aminoadipate aminotransferase</fullName>
    </submittedName>
</protein>
<dbReference type="GO" id="GO:0003677">
    <property type="term" value="F:DNA binding"/>
    <property type="evidence" value="ECO:0007669"/>
    <property type="project" value="UniProtKB-KW"/>
</dbReference>
<evidence type="ECO:0000256" key="1">
    <source>
        <dbReference type="ARBA" id="ARBA00005384"/>
    </source>
</evidence>